<comment type="caution">
    <text evidence="1">The sequence shown here is derived from an EMBL/GenBank/DDBJ whole genome shotgun (WGS) entry which is preliminary data.</text>
</comment>
<reference evidence="2" key="1">
    <citation type="submission" date="2013-09" db="EMBL/GenBank/DDBJ databases">
        <title>Corchorus olitorius genome sequencing.</title>
        <authorList>
            <person name="Alam M."/>
            <person name="Haque M.S."/>
            <person name="Islam M.S."/>
            <person name="Emdad E.M."/>
            <person name="Islam M.M."/>
            <person name="Ahmed B."/>
            <person name="Halim A."/>
            <person name="Hossen Q.M.M."/>
            <person name="Hossain M.Z."/>
            <person name="Ahmed R."/>
            <person name="Khan M.M."/>
            <person name="Islam R."/>
            <person name="Rashid M.M."/>
            <person name="Khan S.A."/>
            <person name="Rahman M.S."/>
            <person name="Alam M."/>
            <person name="Yahiya A.S."/>
            <person name="Khan M.S."/>
            <person name="Azam M.S."/>
            <person name="Haque T."/>
            <person name="Lashkar M.Z.H."/>
            <person name="Akhand A.I."/>
            <person name="Morshed G."/>
            <person name="Roy S."/>
            <person name="Uddin K.S."/>
            <person name="Rabeya T."/>
            <person name="Hossain A.S."/>
            <person name="Chowdhury A."/>
            <person name="Snigdha A.R."/>
            <person name="Mortoza M.S."/>
            <person name="Matin S.A."/>
            <person name="Hoque S.M.E."/>
            <person name="Islam M.K."/>
            <person name="Roy D.K."/>
            <person name="Haider R."/>
            <person name="Moosa M.M."/>
            <person name="Elias S.M."/>
            <person name="Hasan A.M."/>
            <person name="Jahan S."/>
            <person name="Shafiuddin M."/>
            <person name="Mahmood N."/>
            <person name="Shommy N.S."/>
        </authorList>
    </citation>
    <scope>NUCLEOTIDE SEQUENCE [LARGE SCALE GENOMIC DNA]</scope>
    <source>
        <strain evidence="2">cv. O-4</strain>
    </source>
</reference>
<keyword evidence="2" id="KW-1185">Reference proteome</keyword>
<evidence type="ECO:0000313" key="2">
    <source>
        <dbReference type="Proteomes" id="UP000187203"/>
    </source>
</evidence>
<dbReference type="EMBL" id="AWUE01021976">
    <property type="protein sequence ID" value="OMO60056.1"/>
    <property type="molecule type" value="Genomic_DNA"/>
</dbReference>
<protein>
    <submittedName>
        <fullName evidence="1">Uncharacterized protein</fullName>
    </submittedName>
</protein>
<organism evidence="1 2">
    <name type="scientific">Corchorus olitorius</name>
    <dbReference type="NCBI Taxonomy" id="93759"/>
    <lineage>
        <taxon>Eukaryota</taxon>
        <taxon>Viridiplantae</taxon>
        <taxon>Streptophyta</taxon>
        <taxon>Embryophyta</taxon>
        <taxon>Tracheophyta</taxon>
        <taxon>Spermatophyta</taxon>
        <taxon>Magnoliopsida</taxon>
        <taxon>eudicotyledons</taxon>
        <taxon>Gunneridae</taxon>
        <taxon>Pentapetalae</taxon>
        <taxon>rosids</taxon>
        <taxon>malvids</taxon>
        <taxon>Malvales</taxon>
        <taxon>Malvaceae</taxon>
        <taxon>Grewioideae</taxon>
        <taxon>Apeibeae</taxon>
        <taxon>Corchorus</taxon>
    </lineage>
</organism>
<dbReference type="AlphaFoldDB" id="A0A1R3GPS4"/>
<dbReference type="Proteomes" id="UP000187203">
    <property type="component" value="Unassembled WGS sequence"/>
</dbReference>
<name>A0A1R3GPS4_9ROSI</name>
<proteinExistence type="predicted"/>
<accession>A0A1R3GPS4</accession>
<gene>
    <name evidence="1" type="ORF">COLO4_33957</name>
</gene>
<evidence type="ECO:0000313" key="1">
    <source>
        <dbReference type="EMBL" id="OMO60056.1"/>
    </source>
</evidence>
<sequence>MAATSECQTIPDARNTGRISVVSFSPVHLLTAL</sequence>